<dbReference type="Gene3D" id="3.40.50.150">
    <property type="entry name" value="Vaccinia Virus protein VP39"/>
    <property type="match status" value="1"/>
</dbReference>
<accession>A0A6I0F5G9</accession>
<dbReference type="CDD" id="cd02440">
    <property type="entry name" value="AdoMet_MTases"/>
    <property type="match status" value="1"/>
</dbReference>
<dbReference type="Pfam" id="PF13649">
    <property type="entry name" value="Methyltransf_25"/>
    <property type="match status" value="1"/>
</dbReference>
<comment type="caution">
    <text evidence="4">The sequence shown here is derived from an EMBL/GenBank/DDBJ whole genome shotgun (WGS) entry which is preliminary data.</text>
</comment>
<evidence type="ECO:0000313" key="5">
    <source>
        <dbReference type="Proteomes" id="UP000468766"/>
    </source>
</evidence>
<dbReference type="SUPFAM" id="SSF53335">
    <property type="entry name" value="S-adenosyl-L-methionine-dependent methyltransferases"/>
    <property type="match status" value="1"/>
</dbReference>
<dbReference type="GO" id="GO:0032259">
    <property type="term" value="P:methylation"/>
    <property type="evidence" value="ECO:0007669"/>
    <property type="project" value="UniProtKB-KW"/>
</dbReference>
<dbReference type="RefSeq" id="WP_151617688.1">
    <property type="nucleotide sequence ID" value="NZ_WBXO01000001.1"/>
</dbReference>
<dbReference type="GO" id="GO:0008168">
    <property type="term" value="F:methyltransferase activity"/>
    <property type="evidence" value="ECO:0007669"/>
    <property type="project" value="UniProtKB-KW"/>
</dbReference>
<dbReference type="Proteomes" id="UP000468766">
    <property type="component" value="Unassembled WGS sequence"/>
</dbReference>
<keyword evidence="1 4" id="KW-0489">Methyltransferase</keyword>
<dbReference type="PANTHER" id="PTHR43861:SF1">
    <property type="entry name" value="TRANS-ACONITATE 2-METHYLTRANSFERASE"/>
    <property type="match status" value="1"/>
</dbReference>
<protein>
    <submittedName>
        <fullName evidence="4">Methyltransferase domain-containing protein</fullName>
    </submittedName>
</protein>
<dbReference type="InterPro" id="IPR041698">
    <property type="entry name" value="Methyltransf_25"/>
</dbReference>
<keyword evidence="2 4" id="KW-0808">Transferase</keyword>
<evidence type="ECO:0000256" key="1">
    <source>
        <dbReference type="ARBA" id="ARBA00022603"/>
    </source>
</evidence>
<reference evidence="4 5" key="1">
    <citation type="submission" date="2019-10" db="EMBL/GenBank/DDBJ databases">
        <title>Whole-genome sequence of the extremophile Heliorestis acidaminivorans DSM 24790.</title>
        <authorList>
            <person name="Kyndt J.A."/>
            <person name="Meyer T.E."/>
        </authorList>
    </citation>
    <scope>NUCLEOTIDE SEQUENCE [LARGE SCALE GENOMIC DNA]</scope>
    <source>
        <strain evidence="4 5">DSM 24790</strain>
    </source>
</reference>
<feature type="domain" description="Methyltransferase" evidence="3">
    <location>
        <begin position="47"/>
        <end position="133"/>
    </location>
</feature>
<evidence type="ECO:0000313" key="4">
    <source>
        <dbReference type="EMBL" id="KAB2954242.1"/>
    </source>
</evidence>
<dbReference type="EMBL" id="WBXO01000001">
    <property type="protein sequence ID" value="KAB2954242.1"/>
    <property type="molecule type" value="Genomic_DNA"/>
</dbReference>
<organism evidence="4 5">
    <name type="scientific">Heliorestis acidaminivorans</name>
    <dbReference type="NCBI Taxonomy" id="553427"/>
    <lineage>
        <taxon>Bacteria</taxon>
        <taxon>Bacillati</taxon>
        <taxon>Bacillota</taxon>
        <taxon>Clostridia</taxon>
        <taxon>Eubacteriales</taxon>
        <taxon>Heliobacteriaceae</taxon>
        <taxon>Heliorestis</taxon>
    </lineage>
</organism>
<gene>
    <name evidence="4" type="ORF">F9B85_00665</name>
</gene>
<name>A0A6I0F5G9_9FIRM</name>
<dbReference type="OrthoDB" id="9804312at2"/>
<keyword evidence="5" id="KW-1185">Reference proteome</keyword>
<sequence length="204" mass="23494">MKISQAELDTIQYYDDHAEEFYHSTVNADVTELYQLFIEKLPPGGTILDAGCGSGRDSLYFLKQGFLVTPIDASVAMVEKCSQLTGVQAQQLPFNQVDFDSAFDGIWACASLLHIPRSSIDEILVKFTKAMKPSAFFYSSFKYGDKEEIRKGRLFNSYREDSFQELIAQHKQLELVKIWRTTDVRPRRDDEYWLNALLRKRVDP</sequence>
<dbReference type="InterPro" id="IPR029063">
    <property type="entry name" value="SAM-dependent_MTases_sf"/>
</dbReference>
<proteinExistence type="predicted"/>
<dbReference type="AlphaFoldDB" id="A0A6I0F5G9"/>
<dbReference type="PANTHER" id="PTHR43861">
    <property type="entry name" value="TRANS-ACONITATE 2-METHYLTRANSFERASE-RELATED"/>
    <property type="match status" value="1"/>
</dbReference>
<evidence type="ECO:0000256" key="2">
    <source>
        <dbReference type="ARBA" id="ARBA00022679"/>
    </source>
</evidence>
<evidence type="ECO:0000259" key="3">
    <source>
        <dbReference type="Pfam" id="PF13649"/>
    </source>
</evidence>